<comment type="caution">
    <text evidence="2">The sequence shown here is derived from an EMBL/GenBank/DDBJ whole genome shotgun (WGS) entry which is preliminary data.</text>
</comment>
<evidence type="ECO:0000313" key="2">
    <source>
        <dbReference type="EMBL" id="MDL5057556.1"/>
    </source>
</evidence>
<organism evidence="2 3">
    <name type="scientific">Geitlerinema calcuttense NRMC-F 0142</name>
    <dbReference type="NCBI Taxonomy" id="2922238"/>
    <lineage>
        <taxon>Bacteria</taxon>
        <taxon>Bacillati</taxon>
        <taxon>Cyanobacteriota</taxon>
        <taxon>Cyanophyceae</taxon>
        <taxon>Geitlerinematales</taxon>
        <taxon>Geitlerinemataceae</taxon>
        <taxon>Geitlerinema</taxon>
    </lineage>
</organism>
<dbReference type="InterPro" id="IPR050126">
    <property type="entry name" value="Ap4A_hydrolase"/>
</dbReference>
<name>A0ABT7M3C1_9CYAN</name>
<evidence type="ECO:0000259" key="1">
    <source>
        <dbReference type="Pfam" id="PF00149"/>
    </source>
</evidence>
<gene>
    <name evidence="2" type="ORF">QQ055_08820</name>
</gene>
<accession>A0ABT7M3C1</accession>
<dbReference type="InterPro" id="IPR029052">
    <property type="entry name" value="Metallo-depent_PP-like"/>
</dbReference>
<dbReference type="EMBL" id="JASVEJ010000033">
    <property type="protein sequence ID" value="MDL5057556.1"/>
    <property type="molecule type" value="Genomic_DNA"/>
</dbReference>
<dbReference type="PANTHER" id="PTHR42850:SF2">
    <property type="entry name" value="BLL5683 PROTEIN"/>
    <property type="match status" value="1"/>
</dbReference>
<dbReference type="SUPFAM" id="SSF56300">
    <property type="entry name" value="Metallo-dependent phosphatases"/>
    <property type="match status" value="1"/>
</dbReference>
<proteinExistence type="predicted"/>
<dbReference type="InterPro" id="IPR011152">
    <property type="entry name" value="Pesterase_MJ0912"/>
</dbReference>
<dbReference type="Proteomes" id="UP001230986">
    <property type="component" value="Unassembled WGS sequence"/>
</dbReference>
<feature type="domain" description="Calcineurin-like phosphoesterase" evidence="1">
    <location>
        <begin position="1"/>
        <end position="97"/>
    </location>
</feature>
<evidence type="ECO:0000313" key="3">
    <source>
        <dbReference type="Proteomes" id="UP001230986"/>
    </source>
</evidence>
<protein>
    <submittedName>
        <fullName evidence="2">Metallophosphoesterase</fullName>
    </submittedName>
</protein>
<dbReference type="PIRSF" id="PIRSF000883">
    <property type="entry name" value="Pesterase_MJ0912"/>
    <property type="match status" value="1"/>
</dbReference>
<dbReference type="InterPro" id="IPR004843">
    <property type="entry name" value="Calcineurin-like_PHP"/>
</dbReference>
<dbReference type="PANTHER" id="PTHR42850">
    <property type="entry name" value="METALLOPHOSPHOESTERASE"/>
    <property type="match status" value="1"/>
</dbReference>
<dbReference type="RefSeq" id="WP_286004584.1">
    <property type="nucleotide sequence ID" value="NZ_JASVEJ010000033.1"/>
</dbReference>
<dbReference type="CDD" id="cd00838">
    <property type="entry name" value="MPP_superfamily"/>
    <property type="match status" value="1"/>
</dbReference>
<keyword evidence="3" id="KW-1185">Reference proteome</keyword>
<dbReference type="Pfam" id="PF00149">
    <property type="entry name" value="Metallophos"/>
    <property type="match status" value="1"/>
</dbReference>
<reference evidence="2 3" key="1">
    <citation type="submission" date="2023-06" db="EMBL/GenBank/DDBJ databases">
        <title>Whole genome sequence of Oscillatoria calcuttensis NRMC-F 0142.</title>
        <authorList>
            <person name="Shakena Fathima T."/>
            <person name="Muralitharan G."/>
            <person name="Thajuddin N."/>
        </authorList>
    </citation>
    <scope>NUCLEOTIDE SEQUENCE [LARGE SCALE GENOMIC DNA]</scope>
    <source>
        <strain evidence="2 3">NRMC-F 0142</strain>
    </source>
</reference>
<dbReference type="Gene3D" id="3.60.21.10">
    <property type="match status" value="1"/>
</dbReference>
<sequence length="207" mass="23305">MRIAIISDIHGNWEGLKVVLQDIELQSIDKIVCLGDLVEGGEHNDAVVEFIRENNIATVRGNHDEFNDCQLKQDNQKWLKELPDLLIENNYIFTHISPRLKKCAISNSIEAWNVFDEVSFQVCFIGHIHFPALFGAQHDEFGEACSYFVDSGKFVLNTQDSYIVSFGAIGYSRGGGKFVRYGIFDAAENTVEFIKLEGPLLPYGLSI</sequence>